<keyword evidence="1" id="KW-0472">Membrane</keyword>
<dbReference type="Proteomes" id="UP001162640">
    <property type="component" value="Unassembled WGS sequence"/>
</dbReference>
<dbReference type="Gene3D" id="3.60.21.70">
    <property type="entry name" value="PhoD-like phosphatase"/>
    <property type="match status" value="1"/>
</dbReference>
<dbReference type="SUPFAM" id="SSF56300">
    <property type="entry name" value="Metallo-dependent phosphatases"/>
    <property type="match status" value="1"/>
</dbReference>
<dbReference type="PANTHER" id="PTHR33987">
    <property type="entry name" value="CALCINEURIN-LIKE METALLO-PHOSPHOESTERASE SUPERFAMILY PROTEIN"/>
    <property type="match status" value="1"/>
</dbReference>
<dbReference type="InterPro" id="IPR029052">
    <property type="entry name" value="Metallo-depent_PP-like"/>
</dbReference>
<keyword evidence="1" id="KW-1133">Transmembrane helix</keyword>
<dbReference type="Pfam" id="PF09423">
    <property type="entry name" value="PhoD"/>
    <property type="match status" value="1"/>
</dbReference>
<comment type="caution">
    <text evidence="3">The sequence shown here is derived from an EMBL/GenBank/DDBJ whole genome shotgun (WGS) entry which is preliminary data.</text>
</comment>
<reference evidence="4" key="1">
    <citation type="journal article" date="2023" name="Commun. Biol.">
        <title>Genome analysis of Parmales, the sister group of diatoms, reveals the evolutionary specialization of diatoms from phago-mixotrophs to photoautotrophs.</title>
        <authorList>
            <person name="Ban H."/>
            <person name="Sato S."/>
            <person name="Yoshikawa S."/>
            <person name="Yamada K."/>
            <person name="Nakamura Y."/>
            <person name="Ichinomiya M."/>
            <person name="Sato N."/>
            <person name="Blanc-Mathieu R."/>
            <person name="Endo H."/>
            <person name="Kuwata A."/>
            <person name="Ogata H."/>
        </authorList>
    </citation>
    <scope>NUCLEOTIDE SEQUENCE [LARGE SCALE GENOMIC DNA]</scope>
</reference>
<proteinExistence type="predicted"/>
<evidence type="ECO:0000313" key="3">
    <source>
        <dbReference type="EMBL" id="GMH80547.1"/>
    </source>
</evidence>
<dbReference type="AlphaFoldDB" id="A0A9W7AYC8"/>
<dbReference type="InterPro" id="IPR018946">
    <property type="entry name" value="PhoD-like_MPP"/>
</dbReference>
<dbReference type="PANTHER" id="PTHR33987:SF1">
    <property type="entry name" value="CALCINEURIN-LIKE METALLO-PHOSPHOESTERASE SUPERFAMILY PROTEIN"/>
    <property type="match status" value="1"/>
</dbReference>
<name>A0A9W7AYC8_9STRA</name>
<feature type="transmembrane region" description="Helical" evidence="1">
    <location>
        <begin position="396"/>
        <end position="429"/>
    </location>
</feature>
<dbReference type="CDD" id="cd07389">
    <property type="entry name" value="MPP_PhoD"/>
    <property type="match status" value="1"/>
</dbReference>
<sequence>MNSHNASAFVWGGDAVYGDRLVVKDGKPTRVTATESRLKSLYSQILEENPYYPLPTAYHFGTIDDHDYGKNNGDKNFPLKAQSASAFIDFIDTSNEHLNVVEDVAKQRAKAGEGVYGVKVFAYPLNSPPVAYNEDANGYPSSVPSSNNTVAIFYLDCRSNKDPWPKGFDFSLEKGIGLDMLGEKQWTWFEENLRKSNARVNIVMNGLQVLSQSRVPNGNLAEDWEKFPQSKTRLLNSVMNSGVKAPILLTGDVHMSQLLRVTCTAQSSVRTLYELTTSGITHSWSTFFSPQPEHREFWFYPYMCFLSSTFMHLSHIVMPWNEVNVDEKTGQKDYSIELNYAKFDFAEIEKGRVLAEVMTPDGVAISKTFQLNDIDPVVGEGGEYDCQPYRGSVSNLHLIVGYFFTVGFLLVFALGPVLSVIGGGLYVLWRVVAKVTKMVRREGKDKIE</sequence>
<evidence type="ECO:0000259" key="2">
    <source>
        <dbReference type="Pfam" id="PF09423"/>
    </source>
</evidence>
<evidence type="ECO:0000256" key="1">
    <source>
        <dbReference type="SAM" id="Phobius"/>
    </source>
</evidence>
<feature type="domain" description="PhoD-like phosphatase metallophosphatase" evidence="2">
    <location>
        <begin position="150"/>
        <end position="282"/>
    </location>
</feature>
<evidence type="ECO:0000313" key="4">
    <source>
        <dbReference type="Proteomes" id="UP001162640"/>
    </source>
</evidence>
<dbReference type="EMBL" id="BLQM01000284">
    <property type="protein sequence ID" value="GMH80547.1"/>
    <property type="molecule type" value="Genomic_DNA"/>
</dbReference>
<organism evidence="3 4">
    <name type="scientific">Triparma laevis f. inornata</name>
    <dbReference type="NCBI Taxonomy" id="1714386"/>
    <lineage>
        <taxon>Eukaryota</taxon>
        <taxon>Sar</taxon>
        <taxon>Stramenopiles</taxon>
        <taxon>Ochrophyta</taxon>
        <taxon>Bolidophyceae</taxon>
        <taxon>Parmales</taxon>
        <taxon>Triparmaceae</taxon>
        <taxon>Triparma</taxon>
    </lineage>
</organism>
<gene>
    <name evidence="3" type="ORF">TL16_g08590</name>
</gene>
<protein>
    <recommendedName>
        <fullName evidence="2">PhoD-like phosphatase metallophosphatase domain-containing protein</fullName>
    </recommendedName>
</protein>
<keyword evidence="1" id="KW-0812">Transmembrane</keyword>
<accession>A0A9W7AYC8</accession>
<dbReference type="InterPro" id="IPR038607">
    <property type="entry name" value="PhoD-like_sf"/>
</dbReference>